<dbReference type="SMART" id="SM00460">
    <property type="entry name" value="TGc"/>
    <property type="match status" value="1"/>
</dbReference>
<proteinExistence type="predicted"/>
<dbReference type="Pfam" id="PF01841">
    <property type="entry name" value="Transglut_core"/>
    <property type="match status" value="1"/>
</dbReference>
<organism evidence="3 4">
    <name type="scientific">Apibacter adventoris</name>
    <dbReference type="NCBI Taxonomy" id="1679466"/>
    <lineage>
        <taxon>Bacteria</taxon>
        <taxon>Pseudomonadati</taxon>
        <taxon>Bacteroidota</taxon>
        <taxon>Flavobacteriia</taxon>
        <taxon>Flavobacteriales</taxon>
        <taxon>Weeksellaceae</taxon>
        <taxon>Apibacter</taxon>
    </lineage>
</organism>
<feature type="coiled-coil region" evidence="1">
    <location>
        <begin position="1065"/>
        <end position="1092"/>
    </location>
</feature>
<dbReference type="Gene3D" id="2.60.40.3140">
    <property type="match status" value="1"/>
</dbReference>
<dbReference type="InterPro" id="IPR038765">
    <property type="entry name" value="Papain-like_cys_pep_sf"/>
</dbReference>
<protein>
    <recommendedName>
        <fullName evidence="2">Transglutaminase-like domain-containing protein</fullName>
    </recommendedName>
</protein>
<dbReference type="InterPro" id="IPR002931">
    <property type="entry name" value="Transglutaminase-like"/>
</dbReference>
<dbReference type="SUPFAM" id="SSF54001">
    <property type="entry name" value="Cysteine proteinases"/>
    <property type="match status" value="1"/>
</dbReference>
<feature type="domain" description="Transglutaminase-like" evidence="2">
    <location>
        <begin position="923"/>
        <end position="991"/>
    </location>
</feature>
<reference evidence="3 4" key="1">
    <citation type="submission" date="2018-02" db="EMBL/GenBank/DDBJ databases">
        <title>Genome sequences of Apibacter spp., gut symbionts of Asian honey bees.</title>
        <authorList>
            <person name="Kwong W.K."/>
            <person name="Steele M.I."/>
            <person name="Moran N.A."/>
        </authorList>
    </citation>
    <scope>NUCLEOTIDE SEQUENCE [LARGE SCALE GENOMIC DNA]</scope>
    <source>
        <strain evidence="4">wkB301</strain>
    </source>
</reference>
<comment type="caution">
    <text evidence="3">The sequence shown here is derived from an EMBL/GenBank/DDBJ whole genome shotgun (WGS) entry which is preliminary data.</text>
</comment>
<keyword evidence="1" id="KW-0175">Coiled coil</keyword>
<dbReference type="OrthoDB" id="98874at2"/>
<evidence type="ECO:0000259" key="2">
    <source>
        <dbReference type="SMART" id="SM00460"/>
    </source>
</evidence>
<dbReference type="Gene3D" id="3.10.620.30">
    <property type="match status" value="1"/>
</dbReference>
<dbReference type="SUPFAM" id="SSF48452">
    <property type="entry name" value="TPR-like"/>
    <property type="match status" value="1"/>
</dbReference>
<dbReference type="AlphaFoldDB" id="A0A2S8A7R5"/>
<dbReference type="Gene3D" id="1.25.40.10">
    <property type="entry name" value="Tetratricopeptide repeat domain"/>
    <property type="match status" value="1"/>
</dbReference>
<keyword evidence="4" id="KW-1185">Reference proteome</keyword>
<gene>
    <name evidence="3" type="ORF">C4S77_12125</name>
</gene>
<dbReference type="RefSeq" id="WP_105247756.1">
    <property type="nucleotide sequence ID" value="NZ_PSZM01000046.1"/>
</dbReference>
<evidence type="ECO:0000313" key="3">
    <source>
        <dbReference type="EMBL" id="PQL90615.1"/>
    </source>
</evidence>
<dbReference type="Proteomes" id="UP000238042">
    <property type="component" value="Unassembled WGS sequence"/>
</dbReference>
<dbReference type="EMBL" id="PSZM01000046">
    <property type="protein sequence ID" value="PQL90615.1"/>
    <property type="molecule type" value="Genomic_DNA"/>
</dbReference>
<name>A0A2S8A7R5_9FLAO</name>
<dbReference type="Pfam" id="PF12969">
    <property type="entry name" value="DUF3857"/>
    <property type="match status" value="1"/>
</dbReference>
<accession>A0A2S8A7R5</accession>
<evidence type="ECO:0000313" key="4">
    <source>
        <dbReference type="Proteomes" id="UP000238042"/>
    </source>
</evidence>
<dbReference type="InterPro" id="IPR024618">
    <property type="entry name" value="DUF3857"/>
</dbReference>
<evidence type="ECO:0000256" key="1">
    <source>
        <dbReference type="SAM" id="Coils"/>
    </source>
</evidence>
<dbReference type="InterPro" id="IPR011990">
    <property type="entry name" value="TPR-like_helical_dom_sf"/>
</dbReference>
<sequence length="1248" mass="145154">MKRITSFFLFLITINIFSQNKTEEKIWNFLLNNKRKEARELYDKSFLKTKDSNFNYLFLDAIISIEEGQMFFDDKFVKSFVKISPDASYIYPLINQPFMFVNTDLGEDTYTCKKMDVLASSKKYEAEDVIIQYKLYCDKKRGDIESYNNFTKALNNVDKWQFCGVFENLNGSGIDIQYEPEIYAKNDRLFNANANGKVGWYNQKYYQNIGFHSYDNEKEYAPGIIYAQSFIESPIEQTVFLQLGTNNEFKAFLNDCEIYSTHNKGYKETGSVLLKLKLPKGVSRLLIKSELTDSSAFLAKFTDENKQTLTNLKYCDNYKEYNLSKIEDLKLEEAEFHYETFFKQKIKEETNNITNKIILLNGYLANKQNTKADEILDEFEKAYPKSSFIRNLRIKYNVNINEDEKNKEIVKNIQVDDPEYYVSLFDRMADQNWSSSVSIHELEELKNRLAKTKSEIGALTMDVLISGRKQDMVKTINKVKEILDASYQNSSFLVLFADIFDYSGSSQDNSIIRLENALKEKDDFAIISDLLKRYDKAKKYEEYEKLLLSLIEKYPDVNFYRKEYIQIYNKELKYNESLKQAKEALENFPYSSSILADIGYIYTNLNNKEESVKYLKSALLHNSANTYLRNVLKDINKEQDEIDNIAVKDLYSLIKERRNTKLIGESGATKLLDEYIVNIFPEGGSKGKETIIYEITSEQGVEDFKEYNVNYYSNILKSEIIKKNGVIVPAEKNAGNIVFTNLEVGDVILIQYDEIEKKSGRFFKDFNEVFYFNGTYPVVESRFTIIAPENMNYFTFINNGKIESKTKNIKNKKYTTWVLKNTPSFDYNEYYAKPYLDICTSVVVGTIKSWGEIANWYADVVSKVMVEDKKLELAFNEIFPQGVTSLSQNEISEKIYNYIQKNIKYSYMDFRQSGYIPQKPSRTLQTKLGDCKDFSALFVTLAQKAGLQANLVLVLTNDNEQSSLSLPNLGFNHCIAKVKIDGKDVFLELTNKYLPFRAISLSNYKAKALVINHNKTENDNAKLIELNNANNLENKVNIFTEVFIDTDSKKIKMQYNSFGTSKSFYNQLFSEANSEKERKNKLEEQIGHMLNKSVMIKSSKLIKGNDLTSLPLIFETEIEIAEKSKKIGNMNLLSVPFFSQVYNKNIILNEQRETDIYYISYEGENDYKEEIVLNLTDGKKFIEVPENKKFQYGKRKFELTYDQISPTKLRIIKTAQTSWENIPVNEYKNFKEFVENIIEAESEVIGYK</sequence>